<organism evidence="1">
    <name type="scientific">Anguilla anguilla</name>
    <name type="common">European freshwater eel</name>
    <name type="synonym">Muraena anguilla</name>
    <dbReference type="NCBI Taxonomy" id="7936"/>
    <lineage>
        <taxon>Eukaryota</taxon>
        <taxon>Metazoa</taxon>
        <taxon>Chordata</taxon>
        <taxon>Craniata</taxon>
        <taxon>Vertebrata</taxon>
        <taxon>Euteleostomi</taxon>
        <taxon>Actinopterygii</taxon>
        <taxon>Neopterygii</taxon>
        <taxon>Teleostei</taxon>
        <taxon>Anguilliformes</taxon>
        <taxon>Anguillidae</taxon>
        <taxon>Anguilla</taxon>
    </lineage>
</organism>
<dbReference type="EMBL" id="GBXM01070484">
    <property type="protein sequence ID" value="JAH38093.1"/>
    <property type="molecule type" value="Transcribed_RNA"/>
</dbReference>
<dbReference type="AlphaFoldDB" id="A0A0E9SC34"/>
<protein>
    <submittedName>
        <fullName evidence="1">Uncharacterized protein</fullName>
    </submittedName>
</protein>
<name>A0A0E9SC34_ANGAN</name>
<proteinExistence type="predicted"/>
<sequence>MHYGRSRELPFHLRKVRSSLRKWLLCLPPAAVSLTEREVFM</sequence>
<reference evidence="1" key="1">
    <citation type="submission" date="2014-11" db="EMBL/GenBank/DDBJ databases">
        <authorList>
            <person name="Amaro Gonzalez C."/>
        </authorList>
    </citation>
    <scope>NUCLEOTIDE SEQUENCE</scope>
</reference>
<reference evidence="1" key="2">
    <citation type="journal article" date="2015" name="Fish Shellfish Immunol.">
        <title>Early steps in the European eel (Anguilla anguilla)-Vibrio vulnificus interaction in the gills: Role of the RtxA13 toxin.</title>
        <authorList>
            <person name="Callol A."/>
            <person name="Pajuelo D."/>
            <person name="Ebbesson L."/>
            <person name="Teles M."/>
            <person name="MacKenzie S."/>
            <person name="Amaro C."/>
        </authorList>
    </citation>
    <scope>NUCLEOTIDE SEQUENCE</scope>
</reference>
<evidence type="ECO:0000313" key="1">
    <source>
        <dbReference type="EMBL" id="JAH38093.1"/>
    </source>
</evidence>
<accession>A0A0E9SC34</accession>